<sequence>MTGSAPAFTDRRVHGGPDVVDSLAHVRASKLLPRVEEILVSALQSLLIVCTPDCLQTFQSLLIVCTPDCYKHFSHYSLSAPLTATNISVTTHCLHTRLLQTFLELHEL</sequence>
<accession>A0A7R9IL96</accession>
<name>A0A7R9IL96_9NEOP</name>
<dbReference type="EMBL" id="OE003705">
    <property type="protein sequence ID" value="CAD7460444.1"/>
    <property type="molecule type" value="Genomic_DNA"/>
</dbReference>
<organism evidence="1">
    <name type="scientific">Timema tahoe</name>
    <dbReference type="NCBI Taxonomy" id="61484"/>
    <lineage>
        <taxon>Eukaryota</taxon>
        <taxon>Metazoa</taxon>
        <taxon>Ecdysozoa</taxon>
        <taxon>Arthropoda</taxon>
        <taxon>Hexapoda</taxon>
        <taxon>Insecta</taxon>
        <taxon>Pterygota</taxon>
        <taxon>Neoptera</taxon>
        <taxon>Polyneoptera</taxon>
        <taxon>Phasmatodea</taxon>
        <taxon>Timematodea</taxon>
        <taxon>Timematoidea</taxon>
        <taxon>Timematidae</taxon>
        <taxon>Timema</taxon>
    </lineage>
</organism>
<proteinExistence type="predicted"/>
<dbReference type="AlphaFoldDB" id="A0A7R9IL96"/>
<protein>
    <submittedName>
        <fullName evidence="1">Uncharacterized protein</fullName>
    </submittedName>
</protein>
<reference evidence="1" key="1">
    <citation type="submission" date="2020-11" db="EMBL/GenBank/DDBJ databases">
        <authorList>
            <person name="Tran Van P."/>
        </authorList>
    </citation>
    <scope>NUCLEOTIDE SEQUENCE</scope>
</reference>
<evidence type="ECO:0000313" key="1">
    <source>
        <dbReference type="EMBL" id="CAD7460444.1"/>
    </source>
</evidence>
<gene>
    <name evidence="1" type="ORF">TTEB3V08_LOCUS8374</name>
</gene>